<dbReference type="PANTHER" id="PTHR45747">
    <property type="entry name" value="HISTONE-LYSINE N-METHYLTRANSFERASE E(Z)"/>
    <property type="match status" value="1"/>
</dbReference>
<sequence>KLEGEPGSEAMATLNMKLLQLKMKIRSERIAYVEEKLNGNIERVRVYVSDLKVLSASRDDCSGERAHGSGNLLTLRMSYPLFKLDRLADGSAERDDSRVEEISISAPIRFPLCERIPPYTTWIFLDRNQRMTDDQSVIGRRRIYYDKHGSEALICSDSEDELGQLEMEKHEFSDGEDRILRLAFQECGFSNEVLSMLTEFVGGTLQEIQEHCHMIMEKCRLVDEQELKTSIKEISGDHAFFKKSLSDALDSFDNIFCRRCL</sequence>
<name>S8ED72_9LAMI</name>
<keyword evidence="3" id="KW-1185">Reference proteome</keyword>
<dbReference type="GO" id="GO:0005634">
    <property type="term" value="C:nucleus"/>
    <property type="evidence" value="ECO:0007669"/>
    <property type="project" value="TreeGrafter"/>
</dbReference>
<feature type="non-terminal residue" evidence="2">
    <location>
        <position position="1"/>
    </location>
</feature>
<dbReference type="InterPro" id="IPR058609">
    <property type="entry name" value="HTH_CLF-like"/>
</dbReference>
<feature type="non-terminal residue" evidence="2">
    <location>
        <position position="261"/>
    </location>
</feature>
<dbReference type="GO" id="GO:0003682">
    <property type="term" value="F:chromatin binding"/>
    <property type="evidence" value="ECO:0007669"/>
    <property type="project" value="TreeGrafter"/>
</dbReference>
<proteinExistence type="predicted"/>
<dbReference type="Proteomes" id="UP000015453">
    <property type="component" value="Unassembled WGS sequence"/>
</dbReference>
<dbReference type="GO" id="GO:0046976">
    <property type="term" value="F:histone H3K27 methyltransferase activity"/>
    <property type="evidence" value="ECO:0007669"/>
    <property type="project" value="TreeGrafter"/>
</dbReference>
<dbReference type="GO" id="GO:0031507">
    <property type="term" value="P:heterochromatin formation"/>
    <property type="evidence" value="ECO:0007669"/>
    <property type="project" value="TreeGrafter"/>
</dbReference>
<protein>
    <recommendedName>
        <fullName evidence="1">Histone-lysine N-methyltransferase CLF-like HTH domain-containing protein</fullName>
    </recommendedName>
</protein>
<reference evidence="2 3" key="1">
    <citation type="journal article" date="2013" name="BMC Genomics">
        <title>The miniature genome of a carnivorous plant Genlisea aurea contains a low number of genes and short non-coding sequences.</title>
        <authorList>
            <person name="Leushkin E.V."/>
            <person name="Sutormin R.A."/>
            <person name="Nabieva E.R."/>
            <person name="Penin A.A."/>
            <person name="Kondrashov A.S."/>
            <person name="Logacheva M.D."/>
        </authorList>
    </citation>
    <scope>NUCLEOTIDE SEQUENCE [LARGE SCALE GENOMIC DNA]</scope>
</reference>
<organism evidence="2 3">
    <name type="scientific">Genlisea aurea</name>
    <dbReference type="NCBI Taxonomy" id="192259"/>
    <lineage>
        <taxon>Eukaryota</taxon>
        <taxon>Viridiplantae</taxon>
        <taxon>Streptophyta</taxon>
        <taxon>Embryophyta</taxon>
        <taxon>Tracheophyta</taxon>
        <taxon>Spermatophyta</taxon>
        <taxon>Magnoliopsida</taxon>
        <taxon>eudicotyledons</taxon>
        <taxon>Gunneridae</taxon>
        <taxon>Pentapetalae</taxon>
        <taxon>asterids</taxon>
        <taxon>lamiids</taxon>
        <taxon>Lamiales</taxon>
        <taxon>Lentibulariaceae</taxon>
        <taxon>Genlisea</taxon>
    </lineage>
</organism>
<dbReference type="PANTHER" id="PTHR45747:SF14">
    <property type="entry name" value="HISTONE-LYSINE N-METHYLTRANSFERASE EZA1"/>
    <property type="match status" value="1"/>
</dbReference>
<dbReference type="OrthoDB" id="6141102at2759"/>
<gene>
    <name evidence="2" type="ORF">M569_00854</name>
</gene>
<evidence type="ECO:0000313" key="2">
    <source>
        <dbReference type="EMBL" id="EPS73903.1"/>
    </source>
</evidence>
<dbReference type="InterPro" id="IPR045318">
    <property type="entry name" value="EZH1/2-like"/>
</dbReference>
<dbReference type="EMBL" id="AUSU01000256">
    <property type="protein sequence ID" value="EPS73903.1"/>
    <property type="molecule type" value="Genomic_DNA"/>
</dbReference>
<accession>S8ED72</accession>
<dbReference type="AlphaFoldDB" id="S8ED72"/>
<dbReference type="Pfam" id="PF25996">
    <property type="entry name" value="HTH_CLF_N"/>
    <property type="match status" value="1"/>
</dbReference>
<comment type="caution">
    <text evidence="2">The sequence shown here is derived from an EMBL/GenBank/DDBJ whole genome shotgun (WGS) entry which is preliminary data.</text>
</comment>
<evidence type="ECO:0000259" key="1">
    <source>
        <dbReference type="Pfam" id="PF25996"/>
    </source>
</evidence>
<feature type="domain" description="Histone-lysine N-methyltransferase CLF-like HTH" evidence="1">
    <location>
        <begin position="172"/>
        <end position="216"/>
    </location>
</feature>
<evidence type="ECO:0000313" key="3">
    <source>
        <dbReference type="Proteomes" id="UP000015453"/>
    </source>
</evidence>